<feature type="transmembrane region" description="Helical" evidence="11">
    <location>
        <begin position="1840"/>
        <end position="1864"/>
    </location>
</feature>
<feature type="transmembrane region" description="Helical" evidence="11">
    <location>
        <begin position="1401"/>
        <end position="1418"/>
    </location>
</feature>
<feature type="transmembrane region" description="Helical" evidence="11">
    <location>
        <begin position="728"/>
        <end position="746"/>
    </location>
</feature>
<keyword evidence="6 11" id="KW-0812">Transmembrane</keyword>
<feature type="compositionally biased region" description="Polar residues" evidence="10">
    <location>
        <begin position="28"/>
        <end position="40"/>
    </location>
</feature>
<reference evidence="13" key="1">
    <citation type="submission" date="2021-06" db="EMBL/GenBank/DDBJ databases">
        <authorList>
            <person name="Kallberg Y."/>
            <person name="Tangrot J."/>
            <person name="Rosling A."/>
        </authorList>
    </citation>
    <scope>NUCLEOTIDE SEQUENCE</scope>
    <source>
        <strain evidence="13">IA702</strain>
    </source>
</reference>
<dbReference type="InterPro" id="IPR003440">
    <property type="entry name" value="Glyco_trans_48_dom"/>
</dbReference>
<evidence type="ECO:0000256" key="3">
    <source>
        <dbReference type="ARBA" id="ARBA00012589"/>
    </source>
</evidence>
<feature type="transmembrane region" description="Helical" evidence="11">
    <location>
        <begin position="1714"/>
        <end position="1739"/>
    </location>
</feature>
<evidence type="ECO:0000256" key="1">
    <source>
        <dbReference type="ARBA" id="ARBA00004141"/>
    </source>
</evidence>
<comment type="caution">
    <text evidence="13">The sequence shown here is derived from an EMBL/GenBank/DDBJ whole genome shotgun (WGS) entry which is preliminary data.</text>
</comment>
<feature type="transmembrane region" description="Helical" evidence="11">
    <location>
        <begin position="678"/>
        <end position="700"/>
    </location>
</feature>
<organism evidence="13 14">
    <name type="scientific">Paraglomus occultum</name>
    <dbReference type="NCBI Taxonomy" id="144539"/>
    <lineage>
        <taxon>Eukaryota</taxon>
        <taxon>Fungi</taxon>
        <taxon>Fungi incertae sedis</taxon>
        <taxon>Mucoromycota</taxon>
        <taxon>Glomeromycotina</taxon>
        <taxon>Glomeromycetes</taxon>
        <taxon>Paraglomerales</taxon>
        <taxon>Paraglomeraceae</taxon>
        <taxon>Paraglomus</taxon>
    </lineage>
</organism>
<feature type="region of interest" description="Disordered" evidence="10">
    <location>
        <begin position="211"/>
        <end position="250"/>
    </location>
</feature>
<evidence type="ECO:0000256" key="9">
    <source>
        <dbReference type="ARBA" id="ARBA00047777"/>
    </source>
</evidence>
<dbReference type="PANTHER" id="PTHR12741:SF48">
    <property type="entry name" value="1,3-BETA-GLUCAN SYNTHASE COMPONENT FKS1-RELATED"/>
    <property type="match status" value="1"/>
</dbReference>
<keyword evidence="8 11" id="KW-0472">Membrane</keyword>
<feature type="compositionally biased region" description="Polar residues" evidence="10">
    <location>
        <begin position="1"/>
        <end position="10"/>
    </location>
</feature>
<feature type="region of interest" description="Disordered" evidence="10">
    <location>
        <begin position="1"/>
        <end position="76"/>
    </location>
</feature>
<evidence type="ECO:0000256" key="6">
    <source>
        <dbReference type="ARBA" id="ARBA00022692"/>
    </source>
</evidence>
<evidence type="ECO:0000256" key="2">
    <source>
        <dbReference type="ARBA" id="ARBA00009040"/>
    </source>
</evidence>
<comment type="subcellular location">
    <subcellularLocation>
        <location evidence="1">Membrane</location>
        <topology evidence="1">Multi-pass membrane protein</topology>
    </subcellularLocation>
</comment>
<evidence type="ECO:0000256" key="11">
    <source>
        <dbReference type="SAM" id="Phobius"/>
    </source>
</evidence>
<proteinExistence type="inferred from homology"/>
<protein>
    <recommendedName>
        <fullName evidence="3">1,3-beta-glucan synthase</fullName>
        <ecNumber evidence="3">2.4.1.34</ecNumber>
    </recommendedName>
</protein>
<gene>
    <name evidence="13" type="ORF">POCULU_LOCUS2148</name>
</gene>
<evidence type="ECO:0000256" key="7">
    <source>
        <dbReference type="ARBA" id="ARBA00022989"/>
    </source>
</evidence>
<evidence type="ECO:0000256" key="8">
    <source>
        <dbReference type="ARBA" id="ARBA00023136"/>
    </source>
</evidence>
<dbReference type="EMBL" id="CAJVPJ010000188">
    <property type="protein sequence ID" value="CAG8492471.1"/>
    <property type="molecule type" value="Genomic_DNA"/>
</dbReference>
<feature type="transmembrane region" description="Helical" evidence="11">
    <location>
        <begin position="553"/>
        <end position="580"/>
    </location>
</feature>
<dbReference type="EC" id="2.4.1.34" evidence="3"/>
<feature type="domain" description="1,3-beta-glucan synthase component FKS1-like" evidence="12">
    <location>
        <begin position="364"/>
        <end position="476"/>
    </location>
</feature>
<dbReference type="PANTHER" id="PTHR12741">
    <property type="entry name" value="LYST-INTERACTING PROTEIN LIP5 DOPAMINE RESPONSIVE PROTEIN DRG-1"/>
    <property type="match status" value="1"/>
</dbReference>
<dbReference type="GO" id="GO:0005886">
    <property type="term" value="C:plasma membrane"/>
    <property type="evidence" value="ECO:0007669"/>
    <property type="project" value="TreeGrafter"/>
</dbReference>
<evidence type="ECO:0000256" key="4">
    <source>
        <dbReference type="ARBA" id="ARBA00022676"/>
    </source>
</evidence>
<evidence type="ECO:0000259" key="12">
    <source>
        <dbReference type="SMART" id="SM01205"/>
    </source>
</evidence>
<name>A0A9N8WPV3_9GLOM</name>
<feature type="transmembrane region" description="Helical" evidence="11">
    <location>
        <begin position="1682"/>
        <end position="1708"/>
    </location>
</feature>
<feature type="transmembrane region" description="Helical" evidence="11">
    <location>
        <begin position="511"/>
        <end position="532"/>
    </location>
</feature>
<dbReference type="GO" id="GO:0051278">
    <property type="term" value="P:fungal-type cell wall polysaccharide biosynthetic process"/>
    <property type="evidence" value="ECO:0007669"/>
    <property type="project" value="TreeGrafter"/>
</dbReference>
<keyword evidence="5" id="KW-0808">Transferase</keyword>
<feature type="transmembrane region" description="Helical" evidence="11">
    <location>
        <begin position="618"/>
        <end position="639"/>
    </location>
</feature>
<accession>A0A9N8WPV3</accession>
<evidence type="ECO:0000256" key="5">
    <source>
        <dbReference type="ARBA" id="ARBA00022679"/>
    </source>
</evidence>
<feature type="transmembrane region" description="Helical" evidence="11">
    <location>
        <begin position="1349"/>
        <end position="1372"/>
    </location>
</feature>
<dbReference type="InterPro" id="IPR056261">
    <property type="entry name" value="FKS1-like_dom2"/>
</dbReference>
<keyword evidence="14" id="KW-1185">Reference proteome</keyword>
<dbReference type="Pfam" id="PF23605">
    <property type="entry name" value="FKS1_dom2"/>
    <property type="match status" value="1"/>
</dbReference>
<dbReference type="Pfam" id="PF02364">
    <property type="entry name" value="Glucan_synthase"/>
    <property type="match status" value="1"/>
</dbReference>
<evidence type="ECO:0000313" key="13">
    <source>
        <dbReference type="EMBL" id="CAG8492471.1"/>
    </source>
</evidence>
<dbReference type="Pfam" id="PF14288">
    <property type="entry name" value="FKS1_dom1"/>
    <property type="match status" value="1"/>
</dbReference>
<comment type="catalytic activity">
    <reaction evidence="9">
        <text>[(1-&gt;3)-beta-D-glucosyl](n) + UDP-alpha-D-glucose = [(1-&gt;3)-beta-D-glucosyl](n+1) + UDP + H(+)</text>
        <dbReference type="Rhea" id="RHEA:21476"/>
        <dbReference type="Rhea" id="RHEA-COMP:11146"/>
        <dbReference type="Rhea" id="RHEA-COMP:14303"/>
        <dbReference type="ChEBI" id="CHEBI:15378"/>
        <dbReference type="ChEBI" id="CHEBI:37671"/>
        <dbReference type="ChEBI" id="CHEBI:58223"/>
        <dbReference type="ChEBI" id="CHEBI:58885"/>
        <dbReference type="EC" id="2.4.1.34"/>
    </reaction>
</comment>
<feature type="transmembrane region" description="Helical" evidence="11">
    <location>
        <begin position="1642"/>
        <end position="1670"/>
    </location>
</feature>
<sequence>MGCQDINTGIQQPPNLYQRQQQYRNRQELAQQQGYAQHGNNGPYGPRIPTPATPQPQQYLAYPPTPSPTVTQPRMPQFQVENCQAEEDPVYDISEFYGEDEDSSEEEVSLGYMSKKNQSQGVDDAIYSADKHDQSSRRPVSSYYGLSQPTIVTKDKQRAEFDEFSVAGPYEPETIEQTHDIPAAVQDQFTPYYATSSRQANASHHAMNNMADAYNGENSNSHPNTYGPHLPTPQQQSNQPYPAWSSDDNRVPVSKEEIRDSFVDLKNKFGFQEDSMRNMYDHMMCMLDSRASRMTPAQALITLHADFIGGENANYRKWYFAAFFDFDDARTNAANKGTPIPTQPDGLEVAQDKWRQRMASMSQHDRVRQLALYLLLWGEASQIRFIPECLCFLFKLADDYYKSPECKQRVRPLPEGEYLHTIVTPLYKYIRDQGYEVIGGKYVKREKDHADVIGYDDINQLFWRPELIDRIMITTAGTSIMNVPAGQRYMYLKDVNWNHVFIKTYKEKRTWIHALVNFTRIWIIHVVSYWYYTAYNAPFLYMDPTKGERAVQFSVVALGGAVATLFMIAGCVCEFMFVQFTEPNIFMLGRRLIFLFIVFALNAGPTYYVVVMNRTGQTALFIALGQLFLSVITTLYFSIAPSSRLFGGPSKTSREDLAARMFSANYPKLPKTERALSIALWVCVFSCKLVESYFFLSLSFKDPLKEMHNMTVNNCGDSLIGSKLCTQMPRMAIVIMFFMDLALFFLDTYLWYIIWGTIFSVCRAFYLGISIWTPWKYVFTELPKRIYVRLLCTENTQPKYKPKALISQVWNAIVISMYREHLLSLENVKRLLYTPERSNRTGEQTLRPPEFFTKPGESKSKYFPKFSEAERRFSFFGQSLSITMPDSIPVPQMPTFTVLVPHYSEKILLSLKEIIGTEDQSTRVTLLEYLKQLHPIEWDNFVRDTKALAEDKSLYKPTAVGNRFRNVSKEDDLAFYSVGFKSSAPEFTLRTRIWASLRAQTLYRTISGFMNYSKAIKLLYRVENPEIVAKYARDPRKLEEEIANMASRKFKFVVTMQRYSKFSPEEQENADFLLHAYPELQIAYLEEVPPEREGEEAKIFSVLIDGRCKKDENGKRIPKYRIQLPGNPILGDGKSDNQNHAIIFYRGEFLQLVDANQDNYLEECLKIRNVLGEFEVYGQPPSAPYSQSDGNSYPVAIVGAREYIFSENYGVLGDVAAGKEQTFGTLTARLMALIGAKLHYGHPDFLNAIFMTTRGGVSKAQKGLHLNEDIYAGMNAFCRGGRIKHSEYYQCGKGRDLGFGSILHFTTKIGTGMGEQMLSREYYYLGTQLPLDRFLTFYYAHPGFHLNNIFIMLSVSLFMLGLMFIGALASVLTLCEFIPDPKGPPPNCYNFIPIVEWIKRSILSIFLVFFIAFLPLFFQELTEKGFIRSGTRLGKHFMSLSPFFEVFSTQIYAHAVVTNLTFGGARYIATGRGFATARIPFSILYSRFAGPSIYYGMRLLLILLFISMAIWIPHLAYFWASVVALCISPFLFNPHQFSLAEFIIDYREFLRWMSRGNSKSHKNSWIGYCRVSRTMITGYKRKRLGHPSEKSVADVPRPSFAVLFASELFTPFFTAILCIVAYTFVKSFDPITKNTPNKGSSALIRVGVIAIGPMMMNAAMLVGLFIISICMKPMFSGESSRFGSAIAFIAHGWAVINLIAAFELLWYIESWSVSNALIGIIAAMAIQRFVFKFLVIVFLSREFKHDEINLAWWTGRWNSKVVGNPFLQAMRELVCKIVEMSLFATDFILGHILLFVLAPFCLIPYFDKIHSMMLFWLRPSKQIRKPILSKSARAVRRQIVIMYGLLFLCMAIIFAGLVAGPIYVGLKLKLPFDLGI</sequence>
<dbReference type="GO" id="GO:0006075">
    <property type="term" value="P:(1-&gt;3)-beta-D-glucan biosynthetic process"/>
    <property type="evidence" value="ECO:0007669"/>
    <property type="project" value="InterPro"/>
</dbReference>
<feature type="transmembrane region" description="Helical" evidence="11">
    <location>
        <begin position="1493"/>
        <end position="1512"/>
    </location>
</feature>
<dbReference type="InterPro" id="IPR026899">
    <property type="entry name" value="FKS1-like_dom1"/>
</dbReference>
<dbReference type="GO" id="GO:0003843">
    <property type="term" value="F:1,3-beta-D-glucan synthase activity"/>
    <property type="evidence" value="ECO:0007669"/>
    <property type="project" value="UniProtKB-EC"/>
</dbReference>
<evidence type="ECO:0000256" key="10">
    <source>
        <dbReference type="SAM" id="MobiDB-lite"/>
    </source>
</evidence>
<comment type="similarity">
    <text evidence="2">Belongs to the glycosyltransferase 48 family.</text>
</comment>
<dbReference type="GO" id="GO:0000148">
    <property type="term" value="C:1,3-beta-D-glucan synthase complex"/>
    <property type="evidence" value="ECO:0007669"/>
    <property type="project" value="InterPro"/>
</dbReference>
<feature type="transmembrane region" description="Helical" evidence="11">
    <location>
        <begin position="592"/>
        <end position="611"/>
    </location>
</feature>
<evidence type="ECO:0000313" key="14">
    <source>
        <dbReference type="Proteomes" id="UP000789572"/>
    </source>
</evidence>
<feature type="transmembrane region" description="Helical" evidence="11">
    <location>
        <begin position="1600"/>
        <end position="1622"/>
    </location>
</feature>
<dbReference type="OrthoDB" id="1880850at2759"/>
<dbReference type="Proteomes" id="UP000789572">
    <property type="component" value="Unassembled WGS sequence"/>
</dbReference>
<keyword evidence="4" id="KW-0328">Glycosyltransferase</keyword>
<dbReference type="SMART" id="SM01205">
    <property type="entry name" value="FKS1_dom1"/>
    <property type="match status" value="1"/>
</dbReference>
<keyword evidence="7 11" id="KW-1133">Transmembrane helix</keyword>
<feature type="compositionally biased region" description="Low complexity" evidence="10">
    <location>
        <begin position="11"/>
        <end position="24"/>
    </location>
</feature>